<comment type="similarity">
    <text evidence="10 11">Belongs to the TonB-dependent receptor family.</text>
</comment>
<evidence type="ECO:0000256" key="4">
    <source>
        <dbReference type="ARBA" id="ARBA00022692"/>
    </source>
</evidence>
<organism evidence="14 15">
    <name type="scientific">Salibacter halophilus</name>
    <dbReference type="NCBI Taxonomy" id="1803916"/>
    <lineage>
        <taxon>Bacteria</taxon>
        <taxon>Pseudomonadati</taxon>
        <taxon>Bacteroidota</taxon>
        <taxon>Flavobacteriia</taxon>
        <taxon>Flavobacteriales</taxon>
        <taxon>Salibacteraceae</taxon>
        <taxon>Salibacter</taxon>
    </lineage>
</organism>
<evidence type="ECO:0000256" key="11">
    <source>
        <dbReference type="RuleBase" id="RU003357"/>
    </source>
</evidence>
<comment type="caution">
    <text evidence="14">The sequence shown here is derived from an EMBL/GenBank/DDBJ whole genome shotgun (WGS) entry which is preliminary data.</text>
</comment>
<dbReference type="Gene3D" id="2.40.170.20">
    <property type="entry name" value="TonB-dependent receptor, beta-barrel domain"/>
    <property type="match status" value="1"/>
</dbReference>
<dbReference type="InterPro" id="IPR039426">
    <property type="entry name" value="TonB-dep_rcpt-like"/>
</dbReference>
<dbReference type="RefSeq" id="WP_151167940.1">
    <property type="nucleotide sequence ID" value="NZ_WACR01000006.1"/>
</dbReference>
<keyword evidence="9 10" id="KW-0998">Cell outer membrane</keyword>
<evidence type="ECO:0000256" key="2">
    <source>
        <dbReference type="ARBA" id="ARBA00022448"/>
    </source>
</evidence>
<gene>
    <name evidence="14" type="ORF">F3059_07805</name>
</gene>
<dbReference type="SUPFAM" id="SSF56935">
    <property type="entry name" value="Porins"/>
    <property type="match status" value="1"/>
</dbReference>
<keyword evidence="2 10" id="KW-0813">Transport</keyword>
<evidence type="ECO:0000256" key="5">
    <source>
        <dbReference type="ARBA" id="ARBA00022729"/>
    </source>
</evidence>
<dbReference type="InterPro" id="IPR000531">
    <property type="entry name" value="Beta-barrel_TonB"/>
</dbReference>
<dbReference type="Pfam" id="PF13715">
    <property type="entry name" value="CarbopepD_reg_2"/>
    <property type="match status" value="1"/>
</dbReference>
<dbReference type="GO" id="GO:0009279">
    <property type="term" value="C:cell outer membrane"/>
    <property type="evidence" value="ECO:0007669"/>
    <property type="project" value="UniProtKB-SubCell"/>
</dbReference>
<evidence type="ECO:0000259" key="12">
    <source>
        <dbReference type="Pfam" id="PF00593"/>
    </source>
</evidence>
<evidence type="ECO:0000259" key="13">
    <source>
        <dbReference type="Pfam" id="PF07715"/>
    </source>
</evidence>
<proteinExistence type="inferred from homology"/>
<keyword evidence="4 10" id="KW-0812">Transmembrane</keyword>
<dbReference type="InterPro" id="IPR012910">
    <property type="entry name" value="Plug_dom"/>
</dbReference>
<dbReference type="InterPro" id="IPR037066">
    <property type="entry name" value="Plug_dom_sf"/>
</dbReference>
<keyword evidence="7 10" id="KW-0472">Membrane</keyword>
<evidence type="ECO:0000256" key="9">
    <source>
        <dbReference type="ARBA" id="ARBA00023237"/>
    </source>
</evidence>
<sequence length="948" mass="106754">MGKLSSYQLRPILALIFWALAGFAFGQNVIEGQIIDKTTGETLIGATVVIKGTSTGSTTDFDGNFSVKTDKEPPLTLVISFMGYKKQEIEVTDFSDKIKVKLESDNVLLDAVEIVDTRITDRQKQAPLTVETMDVIAIKEAPSGNFYESLGTLKGVDMTSASLGFKVINTRGFNSTSPVRSLQLIDGVDNQSPGLNFSLGNFLGASDLDVKSVDIVAGASSAYYGPGAFNGVINMTTKDPFVFQGLSGSVKVGERNMLEGAIRWAQAIKNKDGEEKFAYKINAFYLQANDWEAENYSPVYDSESARSNPGGYDAVNIYGDERVESNADESSAFGAIDYPGLNTFHRTGYKEVNLADYNTQNAKLGVAFHYKFREDLRAIVASNYSTGTTVYQGDNRYSLKDIQFFQNRFEIRQDDKWFFRAYATHENSGNSYDIVTTAIRLQEASMGDVEWNEAYKQTWGSVLGPQVTTLPGYPNRFNYDNAQQWQEIGLNPFLSQYRDSIVRFHQLNRQYIDSQLVSKDQARYYPGTARFDSAFNNITSKKFTDGGSLFYDRSALYHVQGEYKFEPSWATIRVGGSARLYTPDTRGTIFNDTLEYTRQQTDTGTIITDSAYKEITNFQYGVYAGLERYFFKEQLKASATLRMDKNENFDYIYSPALTMVYTPNEKHTFRTTFSSAVRNPTMADQFLYYDVGRAILLGGLNGYDSLVTTESFESTLSSLNQDSLDYFNVDPIKPEQVRTVELGYRGIFNKKVFVDASYYHSWYTNFIGYQIGIDAEFNNLNFLSGFQPYRISSNAQSTVTTQGFSIGANYYFAKKLTLNGNYSWNKLVSGDDDPIIPAFNTPEHKYNLGISGRELSWGFLPVPGFFGFSANYKWVEGFIFEGSPQFTGPIDSYGLVDAQINYNWPRINTTFKLGASNLLNNEVYQVYGGPRVGRLAYFSILYEWKRKR</sequence>
<name>A0A6N6M7M1_9FLAO</name>
<dbReference type="EMBL" id="WACR01000006">
    <property type="protein sequence ID" value="KAB1063933.1"/>
    <property type="molecule type" value="Genomic_DNA"/>
</dbReference>
<evidence type="ECO:0000256" key="7">
    <source>
        <dbReference type="ARBA" id="ARBA00023136"/>
    </source>
</evidence>
<dbReference type="Gene3D" id="2.60.40.1120">
    <property type="entry name" value="Carboxypeptidase-like, regulatory domain"/>
    <property type="match status" value="1"/>
</dbReference>
<dbReference type="Pfam" id="PF00593">
    <property type="entry name" value="TonB_dep_Rec_b-barrel"/>
    <property type="match status" value="1"/>
</dbReference>
<evidence type="ECO:0000256" key="8">
    <source>
        <dbReference type="ARBA" id="ARBA00023170"/>
    </source>
</evidence>
<keyword evidence="15" id="KW-1185">Reference proteome</keyword>
<dbReference type="OrthoDB" id="1109208at2"/>
<evidence type="ECO:0000313" key="14">
    <source>
        <dbReference type="EMBL" id="KAB1063933.1"/>
    </source>
</evidence>
<dbReference type="AlphaFoldDB" id="A0A6N6M7M1"/>
<evidence type="ECO:0000256" key="1">
    <source>
        <dbReference type="ARBA" id="ARBA00004571"/>
    </source>
</evidence>
<accession>A0A6N6M7M1</accession>
<keyword evidence="6 11" id="KW-0798">TonB box</keyword>
<dbReference type="PANTHER" id="PTHR30069">
    <property type="entry name" value="TONB-DEPENDENT OUTER MEMBRANE RECEPTOR"/>
    <property type="match status" value="1"/>
</dbReference>
<protein>
    <submittedName>
        <fullName evidence="14">TonB-dependent receptor plug domain-containing protein</fullName>
    </submittedName>
</protein>
<dbReference type="GO" id="GO:0044718">
    <property type="term" value="P:siderophore transmembrane transport"/>
    <property type="evidence" value="ECO:0007669"/>
    <property type="project" value="TreeGrafter"/>
</dbReference>
<feature type="domain" description="TonB-dependent receptor-like beta-barrel" evidence="12">
    <location>
        <begin position="472"/>
        <end position="918"/>
    </location>
</feature>
<keyword evidence="8 14" id="KW-0675">Receptor</keyword>
<evidence type="ECO:0000313" key="15">
    <source>
        <dbReference type="Proteomes" id="UP000435357"/>
    </source>
</evidence>
<reference evidence="14 15" key="1">
    <citation type="submission" date="2019-09" db="EMBL/GenBank/DDBJ databases">
        <title>Genomes of Cryomorphaceae.</title>
        <authorList>
            <person name="Bowman J.P."/>
        </authorList>
    </citation>
    <scope>NUCLEOTIDE SEQUENCE [LARGE SCALE GENOMIC DNA]</scope>
    <source>
        <strain evidence="14 15">KCTC 52047</strain>
    </source>
</reference>
<dbReference type="SUPFAM" id="SSF49464">
    <property type="entry name" value="Carboxypeptidase regulatory domain-like"/>
    <property type="match status" value="1"/>
</dbReference>
<dbReference type="Proteomes" id="UP000435357">
    <property type="component" value="Unassembled WGS sequence"/>
</dbReference>
<dbReference type="Gene3D" id="2.170.130.10">
    <property type="entry name" value="TonB-dependent receptor, plug domain"/>
    <property type="match status" value="1"/>
</dbReference>
<dbReference type="Pfam" id="PF07715">
    <property type="entry name" value="Plug"/>
    <property type="match status" value="1"/>
</dbReference>
<feature type="domain" description="TonB-dependent receptor plug" evidence="13">
    <location>
        <begin position="123"/>
        <end position="232"/>
    </location>
</feature>
<dbReference type="PROSITE" id="PS52016">
    <property type="entry name" value="TONB_DEPENDENT_REC_3"/>
    <property type="match status" value="1"/>
</dbReference>
<evidence type="ECO:0000256" key="6">
    <source>
        <dbReference type="ARBA" id="ARBA00023077"/>
    </source>
</evidence>
<dbReference type="InterPro" id="IPR008969">
    <property type="entry name" value="CarboxyPept-like_regulatory"/>
</dbReference>
<keyword evidence="5" id="KW-0732">Signal</keyword>
<comment type="subcellular location">
    <subcellularLocation>
        <location evidence="1 10">Cell outer membrane</location>
        <topology evidence="1 10">Multi-pass membrane protein</topology>
    </subcellularLocation>
</comment>
<evidence type="ECO:0000256" key="10">
    <source>
        <dbReference type="PROSITE-ProRule" id="PRU01360"/>
    </source>
</evidence>
<dbReference type="GO" id="GO:0015344">
    <property type="term" value="F:siderophore uptake transmembrane transporter activity"/>
    <property type="evidence" value="ECO:0007669"/>
    <property type="project" value="TreeGrafter"/>
</dbReference>
<keyword evidence="3 10" id="KW-1134">Transmembrane beta strand</keyword>
<dbReference type="PANTHER" id="PTHR30069:SF29">
    <property type="entry name" value="HEMOGLOBIN AND HEMOGLOBIN-HAPTOGLOBIN-BINDING PROTEIN 1-RELATED"/>
    <property type="match status" value="1"/>
</dbReference>
<dbReference type="InterPro" id="IPR036942">
    <property type="entry name" value="Beta-barrel_TonB_sf"/>
</dbReference>
<evidence type="ECO:0000256" key="3">
    <source>
        <dbReference type="ARBA" id="ARBA00022452"/>
    </source>
</evidence>